<evidence type="ECO:0000313" key="3">
    <source>
        <dbReference type="Proteomes" id="UP000219612"/>
    </source>
</evidence>
<evidence type="ECO:0000256" key="1">
    <source>
        <dbReference type="SAM" id="MobiDB-lite"/>
    </source>
</evidence>
<name>A0A285K9S0_9ACTN</name>
<reference evidence="2 3" key="1">
    <citation type="submission" date="2017-09" db="EMBL/GenBank/DDBJ databases">
        <authorList>
            <person name="Ehlers B."/>
            <person name="Leendertz F.H."/>
        </authorList>
    </citation>
    <scope>NUCLEOTIDE SEQUENCE [LARGE SCALE GENOMIC DNA]</scope>
    <source>
        <strain evidence="2 3">CGMCC 4.6857</strain>
    </source>
</reference>
<feature type="compositionally biased region" description="Basic and acidic residues" evidence="1">
    <location>
        <begin position="114"/>
        <end position="125"/>
    </location>
</feature>
<protein>
    <recommendedName>
        <fullName evidence="4">Rho termination factor, N-terminal domain</fullName>
    </recommendedName>
</protein>
<dbReference type="InterPro" id="IPR046489">
    <property type="entry name" value="DUF6582"/>
</dbReference>
<keyword evidence="3" id="KW-1185">Reference proteome</keyword>
<sequence>MADNTLDAADRDAMPDSKFAFPRVRKEPLNDANHVRNAIARFDQVRDVSDKERDEAFRRIKKAAAKFGIEMTESSWHELGKPSAGRKSSDKPRSKATLYSEAQRRGIQGRSKMTKAELEKALEKG</sequence>
<gene>
    <name evidence="2" type="ORF">SAMN05421748_13527</name>
</gene>
<feature type="region of interest" description="Disordered" evidence="1">
    <location>
        <begin position="73"/>
        <end position="125"/>
    </location>
</feature>
<evidence type="ECO:0000313" key="2">
    <source>
        <dbReference type="EMBL" id="SNY69340.1"/>
    </source>
</evidence>
<accession>A0A285K9S0</accession>
<organism evidence="2 3">
    <name type="scientific">Paractinoplanes atraurantiacus</name>
    <dbReference type="NCBI Taxonomy" id="1036182"/>
    <lineage>
        <taxon>Bacteria</taxon>
        <taxon>Bacillati</taxon>
        <taxon>Actinomycetota</taxon>
        <taxon>Actinomycetes</taxon>
        <taxon>Micromonosporales</taxon>
        <taxon>Micromonosporaceae</taxon>
        <taxon>Paractinoplanes</taxon>
    </lineage>
</organism>
<dbReference type="Pfam" id="PF20223">
    <property type="entry name" value="DUF6582"/>
    <property type="match status" value="1"/>
</dbReference>
<dbReference type="AlphaFoldDB" id="A0A285K9S0"/>
<dbReference type="Proteomes" id="UP000219612">
    <property type="component" value="Unassembled WGS sequence"/>
</dbReference>
<dbReference type="EMBL" id="OBDY01000035">
    <property type="protein sequence ID" value="SNY69340.1"/>
    <property type="molecule type" value="Genomic_DNA"/>
</dbReference>
<dbReference type="RefSeq" id="WP_097328195.1">
    <property type="nucleotide sequence ID" value="NZ_OBDY01000035.1"/>
</dbReference>
<dbReference type="OrthoDB" id="4870048at2"/>
<evidence type="ECO:0008006" key="4">
    <source>
        <dbReference type="Google" id="ProtNLM"/>
    </source>
</evidence>
<proteinExistence type="predicted"/>